<sequence length="509" mass="56425">MKTNFFAASFATCILAGMIGDIHANPAPYESSGDPAPYDSSGDKEEKKFTEEFEYLNNLGLAKKKKINDLNDYDHEAIRQMLLSSESLEPELVFVEPEMIRGVLNDVINKHKSKPKGVLLLLKGPEYNIDDQILLSNTFGIVGLTSFQDEYYQAPVKLRVHQGDMTDNAYPLFTFDNSSGIFYADYIEIESIYTRSRSINQEHSGLIRINAAKGVYLRYSNLTSTSAHHELLDIDCGIGNGSTDIGIYSNYFDMEGYDMASISVGCEKNTHTFNNILINNTFIVNYKDIPTLNPTSRNSTSPFPTTSTSTTPHTTEHHHDEIHELDVAYVASGNAQLSFKDSVCNNIVYSENGDLYESDAVSSHGLRLIGNAKIIGDNFFTLQFNHHQVMAYSQCPSFVYSIPRECPEGGMHTDIPKPYDQFLPDKTTHTNEWFASCKAAPNTQPRSSSGRSYSSLAMGLSNTFSFLAGIAATMITQFVIYKARSHTTASDGNAQLIDQTSIGGSRADL</sequence>
<evidence type="ECO:0000313" key="3">
    <source>
        <dbReference type="EMBL" id="MCW7554605.1"/>
    </source>
</evidence>
<reference evidence="3 4" key="1">
    <citation type="submission" date="2022-10" db="EMBL/GenBank/DDBJ databases">
        <title>High-quality genome sequences of two octocoral-associated bacteria, Endozoicomonas euniceicola EF212 and Endozoicomonas gorgoniicola PS125.</title>
        <authorList>
            <person name="Chiou Y.-J."/>
            <person name="Chen Y.-H."/>
        </authorList>
    </citation>
    <scope>NUCLEOTIDE SEQUENCE [LARGE SCALE GENOMIC DNA]</scope>
    <source>
        <strain evidence="3 4">PS125</strain>
    </source>
</reference>
<keyword evidence="2" id="KW-1133">Transmembrane helix</keyword>
<gene>
    <name evidence="3" type="ORF">NX722_18675</name>
</gene>
<keyword evidence="2" id="KW-0812">Transmembrane</keyword>
<dbReference type="RefSeq" id="WP_262564355.1">
    <property type="nucleotide sequence ID" value="NZ_JAPFCC010000001.1"/>
</dbReference>
<feature type="transmembrane region" description="Helical" evidence="2">
    <location>
        <begin position="456"/>
        <end position="480"/>
    </location>
</feature>
<dbReference type="Proteomes" id="UP001209854">
    <property type="component" value="Unassembled WGS sequence"/>
</dbReference>
<comment type="caution">
    <text evidence="3">The sequence shown here is derived from an EMBL/GenBank/DDBJ whole genome shotgun (WGS) entry which is preliminary data.</text>
</comment>
<evidence type="ECO:0000313" key="4">
    <source>
        <dbReference type="Proteomes" id="UP001209854"/>
    </source>
</evidence>
<feature type="compositionally biased region" description="Low complexity" evidence="1">
    <location>
        <begin position="294"/>
        <end position="313"/>
    </location>
</feature>
<name>A0ABT3MZ03_9GAMM</name>
<dbReference type="EMBL" id="JAPFCC010000001">
    <property type="protein sequence ID" value="MCW7554605.1"/>
    <property type="molecule type" value="Genomic_DNA"/>
</dbReference>
<evidence type="ECO:0000256" key="2">
    <source>
        <dbReference type="SAM" id="Phobius"/>
    </source>
</evidence>
<evidence type="ECO:0000256" key="1">
    <source>
        <dbReference type="SAM" id="MobiDB-lite"/>
    </source>
</evidence>
<keyword evidence="2" id="KW-0472">Membrane</keyword>
<organism evidence="3 4">
    <name type="scientific">Endozoicomonas gorgoniicola</name>
    <dbReference type="NCBI Taxonomy" id="1234144"/>
    <lineage>
        <taxon>Bacteria</taxon>
        <taxon>Pseudomonadati</taxon>
        <taxon>Pseudomonadota</taxon>
        <taxon>Gammaproteobacteria</taxon>
        <taxon>Oceanospirillales</taxon>
        <taxon>Endozoicomonadaceae</taxon>
        <taxon>Endozoicomonas</taxon>
    </lineage>
</organism>
<accession>A0ABT3MZ03</accession>
<proteinExistence type="predicted"/>
<keyword evidence="4" id="KW-1185">Reference proteome</keyword>
<protein>
    <recommendedName>
        <fullName evidence="5">Right handed beta helix domain-containing protein</fullName>
    </recommendedName>
</protein>
<feature type="region of interest" description="Disordered" evidence="1">
    <location>
        <begin position="294"/>
        <end position="319"/>
    </location>
</feature>
<evidence type="ECO:0008006" key="5">
    <source>
        <dbReference type="Google" id="ProtNLM"/>
    </source>
</evidence>